<feature type="non-terminal residue" evidence="6">
    <location>
        <position position="1"/>
    </location>
</feature>
<sequence length="88" mass="9340">KRISAPWSTRRVSGPAPTPFRSFSRPSAPDQPPNGLGNYNLPSSKLLIKVVLPSAIPSIITGMRLAAAYSFLMLVVSKMIGETAVSAT</sequence>
<dbReference type="Proteomes" id="UP001165667">
    <property type="component" value="Unassembled WGS sequence"/>
</dbReference>
<dbReference type="AlphaFoldDB" id="A0AA42CMJ9"/>
<comment type="subcellular location">
    <subcellularLocation>
        <location evidence="1">Membrane</location>
        <topology evidence="1">Multi-pass membrane protein</topology>
    </subcellularLocation>
</comment>
<name>A0AA42CMJ9_9HYPH</name>
<evidence type="ECO:0000256" key="5">
    <source>
        <dbReference type="SAM" id="MobiDB-lite"/>
    </source>
</evidence>
<evidence type="ECO:0000256" key="4">
    <source>
        <dbReference type="ARBA" id="ARBA00023136"/>
    </source>
</evidence>
<evidence type="ECO:0000256" key="3">
    <source>
        <dbReference type="ARBA" id="ARBA00022989"/>
    </source>
</evidence>
<dbReference type="InterPro" id="IPR035906">
    <property type="entry name" value="MetI-like_sf"/>
</dbReference>
<keyword evidence="3" id="KW-1133">Transmembrane helix</keyword>
<proteinExistence type="predicted"/>
<feature type="compositionally biased region" description="Polar residues" evidence="5">
    <location>
        <begin position="1"/>
        <end position="11"/>
    </location>
</feature>
<evidence type="ECO:0000313" key="6">
    <source>
        <dbReference type="EMBL" id="MCW6508462.1"/>
    </source>
</evidence>
<keyword evidence="7" id="KW-1185">Reference proteome</keyword>
<gene>
    <name evidence="6" type="ORF">M8523_10575</name>
</gene>
<evidence type="ECO:0000256" key="2">
    <source>
        <dbReference type="ARBA" id="ARBA00022692"/>
    </source>
</evidence>
<reference evidence="6" key="1">
    <citation type="submission" date="2022-05" db="EMBL/GenBank/DDBJ databases">
        <authorList>
            <person name="Pankratov T."/>
        </authorList>
    </citation>
    <scope>NUCLEOTIDE SEQUENCE</scope>
    <source>
        <strain evidence="6">BP6-180914</strain>
    </source>
</reference>
<evidence type="ECO:0000313" key="7">
    <source>
        <dbReference type="Proteomes" id="UP001165667"/>
    </source>
</evidence>
<feature type="region of interest" description="Disordered" evidence="5">
    <location>
        <begin position="1"/>
        <end position="37"/>
    </location>
</feature>
<organism evidence="6 7">
    <name type="scientific">Lichenifustis flavocetrariae</name>
    <dbReference type="NCBI Taxonomy" id="2949735"/>
    <lineage>
        <taxon>Bacteria</taxon>
        <taxon>Pseudomonadati</taxon>
        <taxon>Pseudomonadota</taxon>
        <taxon>Alphaproteobacteria</taxon>
        <taxon>Hyphomicrobiales</taxon>
        <taxon>Lichenihabitantaceae</taxon>
        <taxon>Lichenifustis</taxon>
    </lineage>
</organism>
<evidence type="ECO:0000256" key="1">
    <source>
        <dbReference type="ARBA" id="ARBA00004141"/>
    </source>
</evidence>
<protein>
    <submittedName>
        <fullName evidence="6">ABC transporter permease subunit</fullName>
    </submittedName>
</protein>
<keyword evidence="2" id="KW-0812">Transmembrane</keyword>
<accession>A0AA42CMJ9</accession>
<dbReference type="GO" id="GO:0016020">
    <property type="term" value="C:membrane"/>
    <property type="evidence" value="ECO:0007669"/>
    <property type="project" value="UniProtKB-SubCell"/>
</dbReference>
<keyword evidence="4" id="KW-0472">Membrane</keyword>
<dbReference type="SUPFAM" id="SSF161098">
    <property type="entry name" value="MetI-like"/>
    <property type="match status" value="1"/>
</dbReference>
<comment type="caution">
    <text evidence="6">The sequence shown here is derived from an EMBL/GenBank/DDBJ whole genome shotgun (WGS) entry which is preliminary data.</text>
</comment>
<dbReference type="EMBL" id="JAMOIM010000006">
    <property type="protein sequence ID" value="MCW6508462.1"/>
    <property type="molecule type" value="Genomic_DNA"/>
</dbReference>